<comment type="caution">
    <text evidence="1">The sequence shown here is derived from an EMBL/GenBank/DDBJ whole genome shotgun (WGS) entry which is preliminary data.</text>
</comment>
<gene>
    <name evidence="1" type="ORF">N7468_004888</name>
</gene>
<evidence type="ECO:0000313" key="1">
    <source>
        <dbReference type="EMBL" id="KAJ5240269.1"/>
    </source>
</evidence>
<dbReference type="GeneID" id="83201488"/>
<keyword evidence="2" id="KW-1185">Reference proteome</keyword>
<dbReference type="AlphaFoldDB" id="A0A9W9P9E2"/>
<dbReference type="EMBL" id="JAPQKS010000003">
    <property type="protein sequence ID" value="KAJ5240269.1"/>
    <property type="molecule type" value="Genomic_DNA"/>
</dbReference>
<name>A0A9W9P9E2_9EURO</name>
<accession>A0A9W9P9E2</accession>
<proteinExistence type="predicted"/>
<dbReference type="OrthoDB" id="6499973at2759"/>
<dbReference type="RefSeq" id="XP_058333188.1">
    <property type="nucleotide sequence ID" value="XM_058474185.1"/>
</dbReference>
<reference evidence="1" key="2">
    <citation type="journal article" date="2023" name="IMA Fungus">
        <title>Comparative genomic study of the Penicillium genus elucidates a diverse pangenome and 15 lateral gene transfer events.</title>
        <authorList>
            <person name="Petersen C."/>
            <person name="Sorensen T."/>
            <person name="Nielsen M.R."/>
            <person name="Sondergaard T.E."/>
            <person name="Sorensen J.L."/>
            <person name="Fitzpatrick D.A."/>
            <person name="Frisvad J.C."/>
            <person name="Nielsen K.L."/>
        </authorList>
    </citation>
    <scope>NUCLEOTIDE SEQUENCE</scope>
    <source>
        <strain evidence="1">IBT 19713</strain>
    </source>
</reference>
<dbReference type="Proteomes" id="UP001150941">
    <property type="component" value="Unassembled WGS sequence"/>
</dbReference>
<protein>
    <submittedName>
        <fullName evidence="1">Uncharacterized protein</fullName>
    </submittedName>
</protein>
<organism evidence="1 2">
    <name type="scientific">Penicillium chermesinum</name>
    <dbReference type="NCBI Taxonomy" id="63820"/>
    <lineage>
        <taxon>Eukaryota</taxon>
        <taxon>Fungi</taxon>
        <taxon>Dikarya</taxon>
        <taxon>Ascomycota</taxon>
        <taxon>Pezizomycotina</taxon>
        <taxon>Eurotiomycetes</taxon>
        <taxon>Eurotiomycetidae</taxon>
        <taxon>Eurotiales</taxon>
        <taxon>Aspergillaceae</taxon>
        <taxon>Penicillium</taxon>
    </lineage>
</organism>
<sequence>MSNFFPTGRMLYPWLPRRLAALYDWLKRHEPTWGFTIYRTTYTPESDATFPAVVDLITAYVKHEFYEQYESLRKNPRTAHQADVAIFDELWAAYKPRVMDDATQFDGLSIDQLRTQFDAWAKEQGQADRFPSYRMFIVVDEESFNSLQNTPLPAELPTGIESRVAHYVKLVEVVQDDDPTFPGWMKCSLKGLWDMWRNMGDGDYMRKSYVLVSDHRDVY</sequence>
<evidence type="ECO:0000313" key="2">
    <source>
        <dbReference type="Proteomes" id="UP001150941"/>
    </source>
</evidence>
<reference evidence="1" key="1">
    <citation type="submission" date="2022-11" db="EMBL/GenBank/DDBJ databases">
        <authorList>
            <person name="Petersen C."/>
        </authorList>
    </citation>
    <scope>NUCLEOTIDE SEQUENCE</scope>
    <source>
        <strain evidence="1">IBT 19713</strain>
    </source>
</reference>